<evidence type="ECO:0000256" key="13">
    <source>
        <dbReference type="ARBA" id="ARBA00048300"/>
    </source>
</evidence>
<evidence type="ECO:0000256" key="9">
    <source>
        <dbReference type="ARBA" id="ARBA00022884"/>
    </source>
</evidence>
<dbReference type="InterPro" id="IPR018163">
    <property type="entry name" value="Thr/Ala-tRNA-synth_IIc_edit"/>
</dbReference>
<dbReference type="InterPro" id="IPR023033">
    <property type="entry name" value="Ala_tRNA_ligase_euk/bac"/>
</dbReference>
<organism evidence="17 18">
    <name type="scientific">Candidatus Acutalibacter ornithocaccae</name>
    <dbReference type="NCBI Taxonomy" id="2838416"/>
    <lineage>
        <taxon>Bacteria</taxon>
        <taxon>Bacillati</taxon>
        <taxon>Bacillota</taxon>
        <taxon>Clostridia</taxon>
        <taxon>Eubacteriales</taxon>
        <taxon>Acutalibacteraceae</taxon>
        <taxon>Acutalibacter</taxon>
    </lineage>
</organism>
<dbReference type="InterPro" id="IPR009000">
    <property type="entry name" value="Transl_B-barrel_sf"/>
</dbReference>
<dbReference type="Gene3D" id="3.30.54.20">
    <property type="match status" value="1"/>
</dbReference>
<dbReference type="InterPro" id="IPR050058">
    <property type="entry name" value="Ala-tRNA_ligase"/>
</dbReference>
<dbReference type="GO" id="GO:0000049">
    <property type="term" value="F:tRNA binding"/>
    <property type="evidence" value="ECO:0007669"/>
    <property type="project" value="UniProtKB-KW"/>
</dbReference>
<dbReference type="PANTHER" id="PTHR11777:SF9">
    <property type="entry name" value="ALANINE--TRNA LIGASE, CYTOPLASMIC"/>
    <property type="match status" value="1"/>
</dbReference>
<feature type="binding site" evidence="14">
    <location>
        <position position="561"/>
    </location>
    <ligand>
        <name>Zn(2+)</name>
        <dbReference type="ChEBI" id="CHEBI:29105"/>
    </ligand>
</feature>
<keyword evidence="11 14" id="KW-0030">Aminoacyl-tRNA synthetase</keyword>
<comment type="catalytic activity">
    <reaction evidence="13 14">
        <text>tRNA(Ala) + L-alanine + ATP = L-alanyl-tRNA(Ala) + AMP + diphosphate</text>
        <dbReference type="Rhea" id="RHEA:12540"/>
        <dbReference type="Rhea" id="RHEA-COMP:9657"/>
        <dbReference type="Rhea" id="RHEA-COMP:9923"/>
        <dbReference type="ChEBI" id="CHEBI:30616"/>
        <dbReference type="ChEBI" id="CHEBI:33019"/>
        <dbReference type="ChEBI" id="CHEBI:57972"/>
        <dbReference type="ChEBI" id="CHEBI:78442"/>
        <dbReference type="ChEBI" id="CHEBI:78497"/>
        <dbReference type="ChEBI" id="CHEBI:456215"/>
        <dbReference type="EC" id="6.1.1.7"/>
    </reaction>
</comment>
<keyword evidence="15" id="KW-0175">Coiled coil</keyword>
<dbReference type="FunFam" id="2.40.30.130:FF:000001">
    <property type="entry name" value="Alanine--tRNA ligase"/>
    <property type="match status" value="1"/>
</dbReference>
<dbReference type="SUPFAM" id="SSF55186">
    <property type="entry name" value="ThrRS/AlaRS common domain"/>
    <property type="match status" value="1"/>
</dbReference>
<feature type="binding site" evidence="14">
    <location>
        <position position="565"/>
    </location>
    <ligand>
        <name>Zn(2+)</name>
        <dbReference type="ChEBI" id="CHEBI:29105"/>
    </ligand>
</feature>
<dbReference type="GO" id="GO:0006419">
    <property type="term" value="P:alanyl-tRNA aminoacylation"/>
    <property type="evidence" value="ECO:0007669"/>
    <property type="project" value="UniProtKB-UniRule"/>
</dbReference>
<dbReference type="GO" id="GO:0002161">
    <property type="term" value="F:aminoacyl-tRNA deacylase activity"/>
    <property type="evidence" value="ECO:0007669"/>
    <property type="project" value="TreeGrafter"/>
</dbReference>
<keyword evidence="10 14" id="KW-0648">Protein biosynthesis</keyword>
<evidence type="ECO:0000256" key="1">
    <source>
        <dbReference type="ARBA" id="ARBA00004496"/>
    </source>
</evidence>
<comment type="function">
    <text evidence="12 14">Catalyzes the attachment of alanine to tRNA(Ala) in a two-step reaction: alanine is first activated by ATP to form Ala-AMP and then transferred to the acceptor end of tRNA(Ala). Also edits incorrectly charged Ser-tRNA(Ala) and Gly-tRNA(Ala) via its editing domain.</text>
</comment>
<evidence type="ECO:0000256" key="2">
    <source>
        <dbReference type="ARBA" id="ARBA00008226"/>
    </source>
</evidence>
<dbReference type="EMBL" id="DWXZ01000018">
    <property type="protein sequence ID" value="HJB36669.1"/>
    <property type="molecule type" value="Genomic_DNA"/>
</dbReference>
<keyword evidence="14" id="KW-0963">Cytoplasm</keyword>
<evidence type="ECO:0000256" key="10">
    <source>
        <dbReference type="ARBA" id="ARBA00022917"/>
    </source>
</evidence>
<dbReference type="HAMAP" id="MF_00036_B">
    <property type="entry name" value="Ala_tRNA_synth_B"/>
    <property type="match status" value="1"/>
</dbReference>
<evidence type="ECO:0000259" key="16">
    <source>
        <dbReference type="PROSITE" id="PS50860"/>
    </source>
</evidence>
<dbReference type="SUPFAM" id="SSF101353">
    <property type="entry name" value="Putative anticodon-binding domain of alanyl-tRNA synthetase (AlaRS)"/>
    <property type="match status" value="1"/>
</dbReference>
<evidence type="ECO:0000256" key="15">
    <source>
        <dbReference type="SAM" id="Coils"/>
    </source>
</evidence>
<evidence type="ECO:0000256" key="5">
    <source>
        <dbReference type="ARBA" id="ARBA00022723"/>
    </source>
</evidence>
<dbReference type="InterPro" id="IPR003156">
    <property type="entry name" value="DHHA1_dom"/>
</dbReference>
<dbReference type="SMART" id="SM00863">
    <property type="entry name" value="tRNA_SAD"/>
    <property type="match status" value="1"/>
</dbReference>
<dbReference type="PANTHER" id="PTHR11777">
    <property type="entry name" value="ALANYL-TRNA SYNTHETASE"/>
    <property type="match status" value="1"/>
</dbReference>
<keyword evidence="3 14" id="KW-0820">tRNA-binding</keyword>
<feature type="coiled-coil region" evidence="15">
    <location>
        <begin position="731"/>
        <end position="758"/>
    </location>
</feature>
<dbReference type="Pfam" id="PF07973">
    <property type="entry name" value="tRNA_SAD"/>
    <property type="match status" value="1"/>
</dbReference>
<evidence type="ECO:0000256" key="3">
    <source>
        <dbReference type="ARBA" id="ARBA00022555"/>
    </source>
</evidence>
<accession>A0A9D2LWS9</accession>
<dbReference type="Gene3D" id="3.10.310.40">
    <property type="match status" value="1"/>
</dbReference>
<reference evidence="17" key="2">
    <citation type="submission" date="2021-04" db="EMBL/GenBank/DDBJ databases">
        <authorList>
            <person name="Gilroy R."/>
        </authorList>
    </citation>
    <scope>NUCLEOTIDE SEQUENCE</scope>
    <source>
        <strain evidence="17">ChiBcolR8-3208</strain>
    </source>
</reference>
<comment type="subcellular location">
    <subcellularLocation>
        <location evidence="1 14">Cytoplasm</location>
    </subcellularLocation>
</comment>
<dbReference type="Pfam" id="PF01411">
    <property type="entry name" value="tRNA-synt_2c"/>
    <property type="match status" value="1"/>
</dbReference>
<gene>
    <name evidence="14 17" type="primary">alaS</name>
    <name evidence="17" type="ORF">H9942_01205</name>
</gene>
<dbReference type="AlphaFoldDB" id="A0A9D2LWS9"/>
<dbReference type="Gene3D" id="6.10.250.550">
    <property type="match status" value="1"/>
</dbReference>
<dbReference type="FunFam" id="3.30.54.20:FF:000001">
    <property type="entry name" value="Alanine--tRNA ligase"/>
    <property type="match status" value="1"/>
</dbReference>
<feature type="binding site" evidence="14">
    <location>
        <position position="664"/>
    </location>
    <ligand>
        <name>Zn(2+)</name>
        <dbReference type="ChEBI" id="CHEBI:29105"/>
    </ligand>
</feature>
<dbReference type="InterPro" id="IPR018164">
    <property type="entry name" value="Ala-tRNA-synth_IIc_N"/>
</dbReference>
<evidence type="ECO:0000256" key="6">
    <source>
        <dbReference type="ARBA" id="ARBA00022741"/>
    </source>
</evidence>
<dbReference type="InterPro" id="IPR045864">
    <property type="entry name" value="aa-tRNA-synth_II/BPL/LPL"/>
</dbReference>
<dbReference type="FunFam" id="3.10.310.40:FF:000001">
    <property type="entry name" value="Alanine--tRNA ligase"/>
    <property type="match status" value="1"/>
</dbReference>
<comment type="domain">
    <text evidence="14">Consists of three domains; the N-terminal catalytic domain, the editing domain and the C-terminal C-Ala domain. The editing domain removes incorrectly charged amino acids, while the C-Ala domain, along with tRNA(Ala), serves as a bridge to cooperatively bring together the editing and aminoacylation centers thus stimulating deacylation of misacylated tRNAs.</text>
</comment>
<dbReference type="InterPro" id="IPR018165">
    <property type="entry name" value="Ala-tRNA-synth_IIc_core"/>
</dbReference>
<keyword evidence="6 14" id="KW-0547">Nucleotide-binding</keyword>
<feature type="binding site" evidence="14">
    <location>
        <position position="668"/>
    </location>
    <ligand>
        <name>Zn(2+)</name>
        <dbReference type="ChEBI" id="CHEBI:29105"/>
    </ligand>
</feature>
<dbReference type="FunFam" id="3.30.980.10:FF:000004">
    <property type="entry name" value="Alanine--tRNA ligase, cytoplasmic"/>
    <property type="match status" value="1"/>
</dbReference>
<keyword evidence="9 14" id="KW-0694">RNA-binding</keyword>
<reference evidence="17" key="1">
    <citation type="journal article" date="2021" name="PeerJ">
        <title>Extensive microbial diversity within the chicken gut microbiome revealed by metagenomics and culture.</title>
        <authorList>
            <person name="Gilroy R."/>
            <person name="Ravi A."/>
            <person name="Getino M."/>
            <person name="Pursley I."/>
            <person name="Horton D.L."/>
            <person name="Alikhan N.F."/>
            <person name="Baker D."/>
            <person name="Gharbi K."/>
            <person name="Hall N."/>
            <person name="Watson M."/>
            <person name="Adriaenssens E.M."/>
            <person name="Foster-Nyarko E."/>
            <person name="Jarju S."/>
            <person name="Secka A."/>
            <person name="Antonio M."/>
            <person name="Oren A."/>
            <person name="Chaudhuri R.R."/>
            <person name="La Ragione R."/>
            <person name="Hildebrand F."/>
            <person name="Pallen M.J."/>
        </authorList>
    </citation>
    <scope>NUCLEOTIDE SEQUENCE</scope>
    <source>
        <strain evidence="17">ChiBcolR8-3208</strain>
    </source>
</reference>
<dbReference type="NCBIfam" id="TIGR00344">
    <property type="entry name" value="alaS"/>
    <property type="match status" value="1"/>
</dbReference>
<evidence type="ECO:0000256" key="14">
    <source>
        <dbReference type="HAMAP-Rule" id="MF_00036"/>
    </source>
</evidence>
<dbReference type="GO" id="GO:0005524">
    <property type="term" value="F:ATP binding"/>
    <property type="evidence" value="ECO:0007669"/>
    <property type="project" value="UniProtKB-UniRule"/>
</dbReference>
<dbReference type="GO" id="GO:0008270">
    <property type="term" value="F:zinc ion binding"/>
    <property type="evidence" value="ECO:0007669"/>
    <property type="project" value="UniProtKB-UniRule"/>
</dbReference>
<evidence type="ECO:0000313" key="18">
    <source>
        <dbReference type="Proteomes" id="UP000824214"/>
    </source>
</evidence>
<protein>
    <recommendedName>
        <fullName evidence="14">Alanine--tRNA ligase</fullName>
        <ecNumber evidence="14">6.1.1.7</ecNumber>
    </recommendedName>
    <alternativeName>
        <fullName evidence="14">Alanyl-tRNA synthetase</fullName>
        <shortName evidence="14">AlaRS</shortName>
    </alternativeName>
</protein>
<evidence type="ECO:0000256" key="8">
    <source>
        <dbReference type="ARBA" id="ARBA00022840"/>
    </source>
</evidence>
<dbReference type="Pfam" id="PF02272">
    <property type="entry name" value="DHHA1"/>
    <property type="match status" value="1"/>
</dbReference>
<dbReference type="Gene3D" id="3.30.930.10">
    <property type="entry name" value="Bira Bifunctional Protein, Domain 2"/>
    <property type="match status" value="1"/>
</dbReference>
<comment type="caution">
    <text evidence="17">The sequence shown here is derived from an EMBL/GenBank/DDBJ whole genome shotgun (WGS) entry which is preliminary data.</text>
</comment>
<evidence type="ECO:0000313" key="17">
    <source>
        <dbReference type="EMBL" id="HJB36669.1"/>
    </source>
</evidence>
<evidence type="ECO:0000256" key="12">
    <source>
        <dbReference type="ARBA" id="ARBA00024779"/>
    </source>
</evidence>
<comment type="similarity">
    <text evidence="2 14">Belongs to the class-II aminoacyl-tRNA synthetase family.</text>
</comment>
<dbReference type="GO" id="GO:0005829">
    <property type="term" value="C:cytosol"/>
    <property type="evidence" value="ECO:0007669"/>
    <property type="project" value="TreeGrafter"/>
</dbReference>
<dbReference type="FunFam" id="3.30.930.10:FF:000004">
    <property type="entry name" value="Alanine--tRNA ligase"/>
    <property type="match status" value="1"/>
</dbReference>
<dbReference type="GO" id="GO:0004813">
    <property type="term" value="F:alanine-tRNA ligase activity"/>
    <property type="evidence" value="ECO:0007669"/>
    <property type="project" value="UniProtKB-UniRule"/>
</dbReference>
<keyword evidence="5 14" id="KW-0479">Metal-binding</keyword>
<evidence type="ECO:0000256" key="7">
    <source>
        <dbReference type="ARBA" id="ARBA00022833"/>
    </source>
</evidence>
<comment type="cofactor">
    <cofactor evidence="14">
        <name>Zn(2+)</name>
        <dbReference type="ChEBI" id="CHEBI:29105"/>
    </cofactor>
    <text evidence="14">Binds 1 zinc ion per subunit.</text>
</comment>
<name>A0A9D2LWS9_9FIRM</name>
<dbReference type="PROSITE" id="PS50860">
    <property type="entry name" value="AA_TRNA_LIGASE_II_ALA"/>
    <property type="match status" value="1"/>
</dbReference>
<dbReference type="GO" id="GO:0016740">
    <property type="term" value="F:transferase activity"/>
    <property type="evidence" value="ECO:0007669"/>
    <property type="project" value="UniProtKB-ARBA"/>
</dbReference>
<dbReference type="EC" id="6.1.1.7" evidence="14"/>
<dbReference type="InterPro" id="IPR002318">
    <property type="entry name" value="Ala-tRNA-lgiase_IIc"/>
</dbReference>
<dbReference type="CDD" id="cd00673">
    <property type="entry name" value="AlaRS_core"/>
    <property type="match status" value="1"/>
</dbReference>
<keyword evidence="4 14" id="KW-0436">Ligase</keyword>
<evidence type="ECO:0000256" key="4">
    <source>
        <dbReference type="ARBA" id="ARBA00022598"/>
    </source>
</evidence>
<dbReference type="Proteomes" id="UP000824214">
    <property type="component" value="Unassembled WGS sequence"/>
</dbReference>
<dbReference type="InterPro" id="IPR012947">
    <property type="entry name" value="tRNA_SAD"/>
</dbReference>
<keyword evidence="7 14" id="KW-0862">Zinc</keyword>
<dbReference type="Gene3D" id="2.40.30.130">
    <property type="match status" value="1"/>
</dbReference>
<dbReference type="InterPro" id="IPR018162">
    <property type="entry name" value="Ala-tRNA-ligase_IIc_anticod-bd"/>
</dbReference>
<dbReference type="PRINTS" id="PR00980">
    <property type="entry name" value="TRNASYNTHALA"/>
</dbReference>
<feature type="domain" description="Alanyl-transfer RNA synthetases family profile" evidence="16">
    <location>
        <begin position="4"/>
        <end position="707"/>
    </location>
</feature>
<sequence length="876" mass="96524">MQWTGLNELREKFLEYFESKQHLRLPSFSLIPQGDNSLLLINSGMAPMKKYFTGEVEPPRRRVTTCQKCIRTGDIENVGYTDRHGTYFEMLGNFSFGDYFKREAISFAWEFFTQVLEMPKEKLYISVYENDDEAWDIWTKEIGVEESHMKRLGKEDNFWEHGSGPCGPCSEIYFDRGEKHGCGKPTCGVGCDCDRFVEVWNLVFSQFNNDGHGNYTDLVQKNIDTGMGLERLACVMQDVDNLFLVDTVQNIMKKICQIAGVNYGDDPKTDVSLRVITDHIRSTVFMIGDGVLPSNEGRGYVLRRLLRRASRHGKLLGIQGAFLKDVVDTVIQENEKAYPELKEKRETIQKIVSFEEDSFQKTIDQGMALLNDLIDKADSKVFSGDNAFTLNDTYGFPLDLTKEILSERGMQVDEERFRQLMQEQRERAHNARKDAGADAWKGEGSAAAGLPETVFTGYTQMQGDGKVLAIIQNGQQVDSAAEGAEVSVVLDTTPFYGEGGGQVGDTGVLEAEGVSVDVVDTTKHEGVYLHRAVVSEGTLNVGDTLTAKVDEHRRTAIMRNHTAAHLLQAALRKVLGSHVEQAGQLVNERHVRFDFTHFSALNPEELLQVENLVNQEILKAVPVSVQEMGIEEARLSGAMALFGEKYGDVVRVVSVEDGFSKELCGGTHMDNTARLGLFKILSESSVASGVRRIEGVTAMGVLDLLSVQMATLRDSARAMKVINPMELPLHAQQMMAQLKEKDKEIESLNAKLAQNRLDGVFQNAQEVDGVKVVFALLSGTGSDALRALCDKAKERPEAIVAVFAGVSGGKATLAAVCSKEAQQKGLKAGVLVKEVAQLCGGNGGGRPDFAMAGAKDQSKLDDALAAVPELVKKQLG</sequence>
<proteinExistence type="inferred from homology"/>
<dbReference type="GO" id="GO:0140096">
    <property type="term" value="F:catalytic activity, acting on a protein"/>
    <property type="evidence" value="ECO:0007669"/>
    <property type="project" value="UniProtKB-ARBA"/>
</dbReference>
<dbReference type="SUPFAM" id="SSF55681">
    <property type="entry name" value="Class II aaRS and biotin synthetases"/>
    <property type="match status" value="1"/>
</dbReference>
<dbReference type="Gene3D" id="3.30.980.10">
    <property type="entry name" value="Threonyl-trna Synthetase, Chain A, domain 2"/>
    <property type="match status" value="1"/>
</dbReference>
<keyword evidence="8 14" id="KW-0067">ATP-binding</keyword>
<dbReference type="SUPFAM" id="SSF50447">
    <property type="entry name" value="Translation proteins"/>
    <property type="match status" value="1"/>
</dbReference>
<evidence type="ECO:0000256" key="11">
    <source>
        <dbReference type="ARBA" id="ARBA00023146"/>
    </source>
</evidence>